<dbReference type="PANTHER" id="PTHR22939">
    <property type="entry name" value="SERINE PROTEASE FAMILY S1C HTRA-RELATED"/>
    <property type="match status" value="1"/>
</dbReference>
<feature type="compositionally biased region" description="Low complexity" evidence="2">
    <location>
        <begin position="325"/>
        <end position="358"/>
    </location>
</feature>
<dbReference type="Pfam" id="PF17820">
    <property type="entry name" value="PDZ_6"/>
    <property type="match status" value="1"/>
</dbReference>
<sequence>MRECLASRARARLFFRAPRPRRLPVSPCREATSPCLCSAKDRHSEKEGHGKRGRTGRSATASVPGMVLLSALPWLKPQGQEEESKRASSGYRASSVLYRGTDASLRNTSFSLSSSSSPLAHSSSPPRLSASSTYSFSCGAHAWSSFPSFPSSVTSSSPRPPPPSSCSSSPGEKGGSGISRRFLGVSSSSPLSLLSPSPSSLPSPSPDATLAEVVDKVRPAVVRIYQVRRARIAPVSRDTSRLRNEKAFIEAKRAASPRTHRVVSVQYAGSGFVLKPEGVVVTAAHLFDETSEEGDDAHLQLPDNVSAVLPHTSLPTSRDSPPASPQASSVPSPSPCLFSPLSQRSSNASSSSEAASVAGTETVSAPLPRPREAPHLSNVSPPPKPGDGKEEEVVYVVKMNDGQLLWGDFRGKDTRSDVAVLRLRAPHGDRPLCLPSVSLHSPVRDRRRGEKTESPYRPRLGEFVVAVGTTYYGDEPVGACGIVSQPCQSFSALNAGTNVGFIQLGVITLPGMSGSLVANMRGEVVGMVVKKFQDYGLALPIHFVTAVCDQLDATGHYQAPSLGLVFQQPASLADVAAFASSEDTPCIAPREQHLRVDSVVPGSPAEKAGIQKRDVVVAADGSAVCNLHALFDFILSRAPGEAVVLDVLRANIKRTCKVILSPPAGPAGPPG</sequence>
<dbReference type="Gene3D" id="2.40.10.120">
    <property type="match status" value="1"/>
</dbReference>
<evidence type="ECO:0000256" key="2">
    <source>
        <dbReference type="SAM" id="MobiDB-lite"/>
    </source>
</evidence>
<dbReference type="EC" id="1.3.1.74" evidence="4"/>
<name>A0A0F7UA56_NEOCL</name>
<proteinExistence type="inferred from homology"/>
<dbReference type="GO" id="GO:0032440">
    <property type="term" value="F:2-alkenal reductase [NAD(P)H] activity"/>
    <property type="evidence" value="ECO:0007669"/>
    <property type="project" value="UniProtKB-EC"/>
</dbReference>
<keyword evidence="4" id="KW-0378">Hydrolase</keyword>
<comment type="similarity">
    <text evidence="1">Belongs to the peptidase S1C family.</text>
</comment>
<dbReference type="PANTHER" id="PTHR22939:SF129">
    <property type="entry name" value="SERINE PROTEASE HTRA2, MITOCHONDRIAL"/>
    <property type="match status" value="1"/>
</dbReference>
<dbReference type="GO" id="GO:0004252">
    <property type="term" value="F:serine-type endopeptidase activity"/>
    <property type="evidence" value="ECO:0007669"/>
    <property type="project" value="TreeGrafter"/>
</dbReference>
<dbReference type="AlphaFoldDB" id="A0A0F7UA56"/>
<dbReference type="SUPFAM" id="SSF50494">
    <property type="entry name" value="Trypsin-like serine proteases"/>
    <property type="match status" value="1"/>
</dbReference>
<keyword evidence="4" id="KW-0645">Protease</keyword>
<dbReference type="InterPro" id="IPR041489">
    <property type="entry name" value="PDZ_6"/>
</dbReference>
<reference evidence="4" key="1">
    <citation type="journal article" date="2015" name="PLoS ONE">
        <title>Comprehensive Evaluation of Toxoplasma gondii VEG and Neospora caninum LIV Genomes with Tachyzoite Stage Transcriptome and Proteome Defines Novel Transcript Features.</title>
        <authorList>
            <person name="Ramaprasad A."/>
            <person name="Mourier T."/>
            <person name="Naeem R."/>
            <person name="Malas T.B."/>
            <person name="Moussa E."/>
            <person name="Panigrahi A."/>
            <person name="Vermont S.J."/>
            <person name="Otto T.D."/>
            <person name="Wastling J."/>
            <person name="Pain A."/>
        </authorList>
    </citation>
    <scope>NUCLEOTIDE SEQUENCE</scope>
    <source>
        <strain evidence="4">Liverpool</strain>
    </source>
</reference>
<keyword evidence="4" id="KW-0560">Oxidoreductase</keyword>
<dbReference type="InterPro" id="IPR036034">
    <property type="entry name" value="PDZ_sf"/>
</dbReference>
<organism evidence="4">
    <name type="scientific">Neospora caninum (strain Liverpool)</name>
    <dbReference type="NCBI Taxonomy" id="572307"/>
    <lineage>
        <taxon>Eukaryota</taxon>
        <taxon>Sar</taxon>
        <taxon>Alveolata</taxon>
        <taxon>Apicomplexa</taxon>
        <taxon>Conoidasida</taxon>
        <taxon>Coccidia</taxon>
        <taxon>Eucoccidiorida</taxon>
        <taxon>Eimeriorina</taxon>
        <taxon>Sarcocystidae</taxon>
        <taxon>Neospora</taxon>
    </lineage>
</organism>
<dbReference type="Pfam" id="PF13365">
    <property type="entry name" value="Trypsin_2"/>
    <property type="match status" value="1"/>
</dbReference>
<feature type="region of interest" description="Disordered" evidence="2">
    <location>
        <begin position="309"/>
        <end position="390"/>
    </location>
</feature>
<dbReference type="Gene3D" id="2.30.42.10">
    <property type="match status" value="1"/>
</dbReference>
<dbReference type="SMART" id="SM00228">
    <property type="entry name" value="PDZ"/>
    <property type="match status" value="1"/>
</dbReference>
<dbReference type="SUPFAM" id="SSF50156">
    <property type="entry name" value="PDZ domain-like"/>
    <property type="match status" value="1"/>
</dbReference>
<feature type="compositionally biased region" description="Basic and acidic residues" evidence="2">
    <location>
        <begin position="40"/>
        <end position="50"/>
    </location>
</feature>
<evidence type="ECO:0000313" key="4">
    <source>
        <dbReference type="EMBL" id="CEL65267.1"/>
    </source>
</evidence>
<protein>
    <submittedName>
        <fullName evidence="4">Protease Do (Precursor), related</fullName>
        <ecNumber evidence="4">1.3.1.74</ecNumber>
    </submittedName>
</protein>
<dbReference type="InterPro" id="IPR043504">
    <property type="entry name" value="Peptidase_S1_PA_chymotrypsin"/>
</dbReference>
<evidence type="ECO:0000259" key="3">
    <source>
        <dbReference type="SMART" id="SM00228"/>
    </source>
</evidence>
<accession>A0A0F7UA56</accession>
<dbReference type="GO" id="GO:0006508">
    <property type="term" value="P:proteolysis"/>
    <property type="evidence" value="ECO:0007669"/>
    <property type="project" value="UniProtKB-KW"/>
</dbReference>
<dbReference type="InterPro" id="IPR001478">
    <property type="entry name" value="PDZ"/>
</dbReference>
<feature type="domain" description="PDZ" evidence="3">
    <location>
        <begin position="560"/>
        <end position="651"/>
    </location>
</feature>
<dbReference type="EMBL" id="LN714478">
    <property type="protein sequence ID" value="CEL65267.1"/>
    <property type="molecule type" value="Genomic_DNA"/>
</dbReference>
<evidence type="ECO:0000256" key="1">
    <source>
        <dbReference type="ARBA" id="ARBA00010541"/>
    </source>
</evidence>
<gene>
    <name evidence="4" type="ORF">BN1204_011220</name>
</gene>
<feature type="region of interest" description="Disordered" evidence="2">
    <location>
        <begin position="40"/>
        <end position="62"/>
    </location>
</feature>
<dbReference type="Gene3D" id="2.40.10.10">
    <property type="entry name" value="Trypsin-like serine proteases"/>
    <property type="match status" value="1"/>
</dbReference>
<dbReference type="InterPro" id="IPR009003">
    <property type="entry name" value="Peptidase_S1_PA"/>
</dbReference>
<feature type="region of interest" description="Disordered" evidence="2">
    <location>
        <begin position="149"/>
        <end position="181"/>
    </location>
</feature>